<name>A0A929BAM2_9PSEU</name>
<dbReference type="PROSITE" id="PS50893">
    <property type="entry name" value="ABC_TRANSPORTER_2"/>
    <property type="match status" value="1"/>
</dbReference>
<dbReference type="CDD" id="cd03230">
    <property type="entry name" value="ABC_DR_subfamily_A"/>
    <property type="match status" value="1"/>
</dbReference>
<feature type="domain" description="ABC transporter" evidence="4">
    <location>
        <begin position="5"/>
        <end position="230"/>
    </location>
</feature>
<dbReference type="InterPro" id="IPR027417">
    <property type="entry name" value="P-loop_NTPase"/>
</dbReference>
<sequence length="300" mass="32503">MSTALRTRGVTKHFGGTAALQDVDVRVPEHTITGLLGRNGAGKTTLMQVLSGQIIADSGTAEVFGEHPFENERVLRQMCFIREGQKYPDNFKVRHALRAAAMLFPRWDGPYAEALLADFQLPTDRPIKKLSRGMFSALGVVIGLASRAPLTFFDEPYLGLDAVSRQLFYDRLLADYAENPRTVLLSTHLIDEAADLIEHVVAIDAGRVVLDDATDRLRGDAVTFSGPATLVDELAGGRTVLRREQLGGTARATVRGEVPPAEREAAESRGLDFEPVSLQQLIVHTTAPSPGGTASEGTRS</sequence>
<evidence type="ECO:0000259" key="4">
    <source>
        <dbReference type="PROSITE" id="PS50893"/>
    </source>
</evidence>
<keyword evidence="3 5" id="KW-0067">ATP-binding</keyword>
<evidence type="ECO:0000256" key="3">
    <source>
        <dbReference type="ARBA" id="ARBA00022840"/>
    </source>
</evidence>
<dbReference type="Pfam" id="PF00005">
    <property type="entry name" value="ABC_tran"/>
    <property type="match status" value="1"/>
</dbReference>
<evidence type="ECO:0000256" key="2">
    <source>
        <dbReference type="ARBA" id="ARBA00022741"/>
    </source>
</evidence>
<dbReference type="PANTHER" id="PTHR42939">
    <property type="entry name" value="ABC TRANSPORTER ATP-BINDING PROTEIN ALBC-RELATED"/>
    <property type="match status" value="1"/>
</dbReference>
<dbReference type="PANTHER" id="PTHR42939:SF1">
    <property type="entry name" value="ABC TRANSPORTER ATP-BINDING PROTEIN ALBC-RELATED"/>
    <property type="match status" value="1"/>
</dbReference>
<keyword evidence="1" id="KW-0813">Transport</keyword>
<dbReference type="AlphaFoldDB" id="A0A929BAM2"/>
<dbReference type="GO" id="GO:0005524">
    <property type="term" value="F:ATP binding"/>
    <property type="evidence" value="ECO:0007669"/>
    <property type="project" value="UniProtKB-KW"/>
</dbReference>
<keyword evidence="2" id="KW-0547">Nucleotide-binding</keyword>
<dbReference type="Proteomes" id="UP000598360">
    <property type="component" value="Unassembled WGS sequence"/>
</dbReference>
<proteinExistence type="predicted"/>
<dbReference type="GO" id="GO:0016887">
    <property type="term" value="F:ATP hydrolysis activity"/>
    <property type="evidence" value="ECO:0007669"/>
    <property type="project" value="InterPro"/>
</dbReference>
<dbReference type="SUPFAM" id="SSF52540">
    <property type="entry name" value="P-loop containing nucleoside triphosphate hydrolases"/>
    <property type="match status" value="1"/>
</dbReference>
<dbReference type="EMBL" id="JADEYC010000019">
    <property type="protein sequence ID" value="MBE9375316.1"/>
    <property type="molecule type" value="Genomic_DNA"/>
</dbReference>
<gene>
    <name evidence="5" type="ORF">IQ251_12760</name>
</gene>
<protein>
    <submittedName>
        <fullName evidence="5">ABC transporter ATP-binding protein</fullName>
    </submittedName>
</protein>
<dbReference type="InterPro" id="IPR003593">
    <property type="entry name" value="AAA+_ATPase"/>
</dbReference>
<dbReference type="InterPro" id="IPR051782">
    <property type="entry name" value="ABC_Transporter_VariousFunc"/>
</dbReference>
<accession>A0A929BAM2</accession>
<evidence type="ECO:0000313" key="6">
    <source>
        <dbReference type="Proteomes" id="UP000598360"/>
    </source>
</evidence>
<dbReference type="Gene3D" id="3.40.50.300">
    <property type="entry name" value="P-loop containing nucleotide triphosphate hydrolases"/>
    <property type="match status" value="1"/>
</dbReference>
<reference evidence="5" key="1">
    <citation type="submission" date="2020-10" db="EMBL/GenBank/DDBJ databases">
        <title>Diversity and distribution of actinomycetes associated with coral in the coast of Hainan.</title>
        <authorList>
            <person name="Li F."/>
        </authorList>
    </citation>
    <scope>NUCLEOTIDE SEQUENCE</scope>
    <source>
        <strain evidence="5">HNM0983</strain>
    </source>
</reference>
<comment type="caution">
    <text evidence="5">The sequence shown here is derived from an EMBL/GenBank/DDBJ whole genome shotgun (WGS) entry which is preliminary data.</text>
</comment>
<evidence type="ECO:0000313" key="5">
    <source>
        <dbReference type="EMBL" id="MBE9375316.1"/>
    </source>
</evidence>
<dbReference type="RefSeq" id="WP_193928747.1">
    <property type="nucleotide sequence ID" value="NZ_JADEYC010000019.1"/>
</dbReference>
<evidence type="ECO:0000256" key="1">
    <source>
        <dbReference type="ARBA" id="ARBA00022448"/>
    </source>
</evidence>
<dbReference type="SMART" id="SM00382">
    <property type="entry name" value="AAA"/>
    <property type="match status" value="1"/>
</dbReference>
<dbReference type="InterPro" id="IPR003439">
    <property type="entry name" value="ABC_transporter-like_ATP-bd"/>
</dbReference>
<organism evidence="5 6">
    <name type="scientific">Saccharopolyspora montiporae</name>
    <dbReference type="NCBI Taxonomy" id="2781240"/>
    <lineage>
        <taxon>Bacteria</taxon>
        <taxon>Bacillati</taxon>
        <taxon>Actinomycetota</taxon>
        <taxon>Actinomycetes</taxon>
        <taxon>Pseudonocardiales</taxon>
        <taxon>Pseudonocardiaceae</taxon>
        <taxon>Saccharopolyspora</taxon>
    </lineage>
</organism>
<keyword evidence="6" id="KW-1185">Reference proteome</keyword>